<sequence length="118" mass="13313">MPKPKKTLGGRSVKKKAGNGKGKKIGPDFRVRMPKYEMPKTRRGLYRDAAIIQCMLKLPDAPTKMQVIREYGINGEQFDLRAKQLRPIVRAVSKRMVVDTLLEFGRETAINKGGSNLQ</sequence>
<name>A0A939C7L7_9ARCH</name>
<evidence type="ECO:0000313" key="3">
    <source>
        <dbReference type="Proteomes" id="UP000809243"/>
    </source>
</evidence>
<comment type="caution">
    <text evidence="2">The sequence shown here is derived from an EMBL/GenBank/DDBJ whole genome shotgun (WGS) entry which is preliminary data.</text>
</comment>
<feature type="region of interest" description="Disordered" evidence="1">
    <location>
        <begin position="1"/>
        <end position="28"/>
    </location>
</feature>
<dbReference type="Proteomes" id="UP000809243">
    <property type="component" value="Unassembled WGS sequence"/>
</dbReference>
<gene>
    <name evidence="2" type="ORF">JW744_04945</name>
</gene>
<accession>A0A939C7L7</accession>
<feature type="compositionally biased region" description="Basic residues" evidence="1">
    <location>
        <begin position="1"/>
        <end position="24"/>
    </location>
</feature>
<proteinExistence type="predicted"/>
<organism evidence="2 3">
    <name type="scientific">Candidatus Iainarchaeum sp</name>
    <dbReference type="NCBI Taxonomy" id="3101447"/>
    <lineage>
        <taxon>Archaea</taxon>
        <taxon>Candidatus Iainarchaeota</taxon>
        <taxon>Candidatus Iainarchaeia</taxon>
        <taxon>Candidatus Iainarchaeales</taxon>
        <taxon>Candidatus Iainarchaeaceae</taxon>
        <taxon>Candidatus Iainarchaeum</taxon>
    </lineage>
</organism>
<dbReference type="AlphaFoldDB" id="A0A939C7L7"/>
<dbReference type="EMBL" id="JAFGDB010000086">
    <property type="protein sequence ID" value="MBN2067789.1"/>
    <property type="molecule type" value="Genomic_DNA"/>
</dbReference>
<protein>
    <submittedName>
        <fullName evidence="2">Uncharacterized protein</fullName>
    </submittedName>
</protein>
<evidence type="ECO:0000256" key="1">
    <source>
        <dbReference type="SAM" id="MobiDB-lite"/>
    </source>
</evidence>
<evidence type="ECO:0000313" key="2">
    <source>
        <dbReference type="EMBL" id="MBN2067789.1"/>
    </source>
</evidence>
<reference evidence="2" key="1">
    <citation type="submission" date="2021-01" db="EMBL/GenBank/DDBJ databases">
        <title>Active Sulfur Cycling in an Early Earth Analoge.</title>
        <authorList>
            <person name="Hahn C.R."/>
            <person name="Youssef N.H."/>
            <person name="Elshahed M."/>
        </authorList>
    </citation>
    <scope>NUCLEOTIDE SEQUENCE</scope>
    <source>
        <strain evidence="2">Zod_Metabat.1151</strain>
    </source>
</reference>